<accession>A0A1G8JQL3</accession>
<dbReference type="EMBL" id="FNDZ01000002">
    <property type="protein sequence ID" value="SDI33544.1"/>
    <property type="molecule type" value="Genomic_DNA"/>
</dbReference>
<dbReference type="Proteomes" id="UP000183255">
    <property type="component" value="Unassembled WGS sequence"/>
</dbReference>
<proteinExistence type="predicted"/>
<protein>
    <submittedName>
        <fullName evidence="1">Uncharacterized protein</fullName>
    </submittedName>
</protein>
<dbReference type="AlphaFoldDB" id="A0A1G8JQL3"/>
<organism evidence="1 2">
    <name type="scientific">Proteiniclasticum ruminis</name>
    <dbReference type="NCBI Taxonomy" id="398199"/>
    <lineage>
        <taxon>Bacteria</taxon>
        <taxon>Bacillati</taxon>
        <taxon>Bacillota</taxon>
        <taxon>Clostridia</taxon>
        <taxon>Eubacteriales</taxon>
        <taxon>Clostridiaceae</taxon>
        <taxon>Proteiniclasticum</taxon>
    </lineage>
</organism>
<evidence type="ECO:0000313" key="2">
    <source>
        <dbReference type="Proteomes" id="UP000183255"/>
    </source>
</evidence>
<gene>
    <name evidence="1" type="ORF">SAMN05421804_10283</name>
</gene>
<reference evidence="1 2" key="1">
    <citation type="submission" date="2016-10" db="EMBL/GenBank/DDBJ databases">
        <authorList>
            <person name="de Groot N.N."/>
        </authorList>
    </citation>
    <scope>NUCLEOTIDE SEQUENCE [LARGE SCALE GENOMIC DNA]</scope>
    <source>
        <strain evidence="1 2">CGMCC 1.5058</strain>
    </source>
</reference>
<sequence>MEMVALSSFYFDHLHLESDGFMLSEGDIWKSHGKREGL</sequence>
<evidence type="ECO:0000313" key="1">
    <source>
        <dbReference type="EMBL" id="SDI33544.1"/>
    </source>
</evidence>
<name>A0A1G8JQL3_9CLOT</name>